<evidence type="ECO:0000256" key="5">
    <source>
        <dbReference type="SAM" id="MobiDB-lite"/>
    </source>
</evidence>
<keyword evidence="1" id="KW-0479">Metal-binding</keyword>
<keyword evidence="3" id="KW-0408">Iron</keyword>
<evidence type="ECO:0000256" key="2">
    <source>
        <dbReference type="ARBA" id="ARBA00023002"/>
    </source>
</evidence>
<dbReference type="PANTHER" id="PTHR43498:SF1">
    <property type="entry name" value="COB--COM HETERODISULFIDE REDUCTASE IRON-SULFUR SUBUNIT A"/>
    <property type="match status" value="1"/>
</dbReference>
<dbReference type="GO" id="GO:0051536">
    <property type="term" value="F:iron-sulfur cluster binding"/>
    <property type="evidence" value="ECO:0007669"/>
    <property type="project" value="UniProtKB-KW"/>
</dbReference>
<dbReference type="GO" id="GO:0016491">
    <property type="term" value="F:oxidoreductase activity"/>
    <property type="evidence" value="ECO:0007669"/>
    <property type="project" value="UniProtKB-KW"/>
</dbReference>
<dbReference type="InterPro" id="IPR039650">
    <property type="entry name" value="HdrA-like"/>
</dbReference>
<evidence type="ECO:0000256" key="4">
    <source>
        <dbReference type="ARBA" id="ARBA00023014"/>
    </source>
</evidence>
<dbReference type="Pfam" id="PF12831">
    <property type="entry name" value="FAD_oxidored"/>
    <property type="match status" value="1"/>
</dbReference>
<dbReference type="AlphaFoldDB" id="A0A644XWH9"/>
<feature type="domain" description="SLH" evidence="6">
    <location>
        <begin position="406"/>
        <end position="467"/>
    </location>
</feature>
<accession>A0A644XWH9</accession>
<feature type="region of interest" description="Disordered" evidence="5">
    <location>
        <begin position="1"/>
        <end position="27"/>
    </location>
</feature>
<evidence type="ECO:0000313" key="7">
    <source>
        <dbReference type="EMBL" id="MPM20148.1"/>
    </source>
</evidence>
<sequence length="467" mass="50846">MPVDFATHNGYRGLPDSSNPENYDASTPEGWSAITKTGINWANDYPGGEKWEGRGGLPAAYLEDPEFRRKADAAALLKTLSFLYYVQTELGEPWSVADDEYFSSRPLDTARGIIPEEYAEILRRFPPIPYVRESRRIVGLETPTSRDVRLNSESYRDGRNGREVPEAIAVGGYILDLHAGDEDADLEAEFGETSASIKTDMPRGPFQVPFGSLVSRNVDGLLAAEKNISMSRLVAGAFRLQPISMLTGQAAGTIGALSALTGIPPRALDPRKVQRTLLEAGSALSLCEYNDVPRDHPFWPGVQMSNLYGWIPPEELPSAPSAKIDDIYNNRVVTARLYGLDKGTFGVDTPLTGIEAEELFRKAFSGGQAAGPLLYPGSGPAAFVSRGEFCSALARALGYRNLHRNGRSRYGDIPEESRLYGPVHFLADRGVLDRTARGGVFMPDSFVTRGAAADMMMRALTASRGGI</sequence>
<name>A0A644XWH9_9ZZZZ</name>
<reference evidence="7" key="1">
    <citation type="submission" date="2019-08" db="EMBL/GenBank/DDBJ databases">
        <authorList>
            <person name="Kucharzyk K."/>
            <person name="Murdoch R.W."/>
            <person name="Higgins S."/>
            <person name="Loffler F."/>
        </authorList>
    </citation>
    <scope>NUCLEOTIDE SEQUENCE</scope>
</reference>
<evidence type="ECO:0000259" key="6">
    <source>
        <dbReference type="PROSITE" id="PS51272"/>
    </source>
</evidence>
<comment type="caution">
    <text evidence="7">The sequence shown here is derived from an EMBL/GenBank/DDBJ whole genome shotgun (WGS) entry which is preliminary data.</text>
</comment>
<evidence type="ECO:0000256" key="1">
    <source>
        <dbReference type="ARBA" id="ARBA00022723"/>
    </source>
</evidence>
<dbReference type="EMBL" id="VSSQ01003323">
    <property type="protein sequence ID" value="MPM20148.1"/>
    <property type="molecule type" value="Genomic_DNA"/>
</dbReference>
<dbReference type="InterPro" id="IPR001119">
    <property type="entry name" value="SLH_dom"/>
</dbReference>
<keyword evidence="2" id="KW-0560">Oxidoreductase</keyword>
<evidence type="ECO:0000256" key="3">
    <source>
        <dbReference type="ARBA" id="ARBA00023004"/>
    </source>
</evidence>
<dbReference type="PROSITE" id="PS51272">
    <property type="entry name" value="SLH"/>
    <property type="match status" value="1"/>
</dbReference>
<proteinExistence type="predicted"/>
<dbReference type="PANTHER" id="PTHR43498">
    <property type="entry name" value="FERREDOXIN:COB-COM HETERODISULFIDE REDUCTASE SUBUNIT A"/>
    <property type="match status" value="1"/>
</dbReference>
<feature type="compositionally biased region" description="Polar residues" evidence="5">
    <location>
        <begin position="16"/>
        <end position="25"/>
    </location>
</feature>
<organism evidence="7">
    <name type="scientific">bioreactor metagenome</name>
    <dbReference type="NCBI Taxonomy" id="1076179"/>
    <lineage>
        <taxon>unclassified sequences</taxon>
        <taxon>metagenomes</taxon>
        <taxon>ecological metagenomes</taxon>
    </lineage>
</organism>
<keyword evidence="4" id="KW-0411">Iron-sulfur</keyword>
<dbReference type="GO" id="GO:0046872">
    <property type="term" value="F:metal ion binding"/>
    <property type="evidence" value="ECO:0007669"/>
    <property type="project" value="UniProtKB-KW"/>
</dbReference>
<protein>
    <recommendedName>
        <fullName evidence="6">SLH domain-containing protein</fullName>
    </recommendedName>
</protein>
<gene>
    <name evidence="7" type="ORF">SDC9_66577</name>
</gene>